<name>A0A069SPH3_PHOVU</name>
<dbReference type="EMBL" id="JNHM01000006">
    <property type="protein sequence ID" value="KDS56296.1"/>
    <property type="molecule type" value="Genomic_DNA"/>
</dbReference>
<accession>A0A069SPH3</accession>
<proteinExistence type="predicted"/>
<dbReference type="RefSeq" id="WP_032952383.1">
    <property type="nucleotide sequence ID" value="NZ_JNHM01000006.1"/>
</dbReference>
<evidence type="ECO:0000313" key="2">
    <source>
        <dbReference type="Proteomes" id="UP000027661"/>
    </source>
</evidence>
<dbReference type="Proteomes" id="UP000027661">
    <property type="component" value="Unassembled WGS sequence"/>
</dbReference>
<protein>
    <recommendedName>
        <fullName evidence="3">DUF2004 domain-containing protein</fullName>
    </recommendedName>
</protein>
<evidence type="ECO:0008006" key="3">
    <source>
        <dbReference type="Google" id="ProtNLM"/>
    </source>
</evidence>
<comment type="caution">
    <text evidence="1">The sequence shown here is derived from an EMBL/GenBank/DDBJ whole genome shotgun (WGS) entry which is preliminary data.</text>
</comment>
<gene>
    <name evidence="1" type="ORF">M099_0510</name>
</gene>
<sequence>MKKNITYFGEVEINSPQEYNEGQIVIDNRQIKLDLNFYDGVPEYDWVAEYENYIKDLEQHKADVEAAIRADYEDGGDVKEYVDFHLEELDASIIDKVLVGTDASKSKEERLLTALKLKRIGFYPGNENYAVWDYTIGREITDLLVVVNTDSTGKINYVTWEN</sequence>
<evidence type="ECO:0000313" key="1">
    <source>
        <dbReference type="EMBL" id="KDS56296.1"/>
    </source>
</evidence>
<reference evidence="1 2" key="1">
    <citation type="submission" date="2014-04" db="EMBL/GenBank/DDBJ databases">
        <authorList>
            <person name="Sears C."/>
            <person name="Carroll K."/>
            <person name="Sack B.R."/>
            <person name="Qadri F."/>
            <person name="Myers L.L."/>
            <person name="Chung G.-T."/>
            <person name="Escheverria P."/>
            <person name="Fraser C.M."/>
            <person name="Sadzewicz L."/>
            <person name="Shefchek K.A."/>
            <person name="Tallon L."/>
            <person name="Das S.P."/>
            <person name="Daugherty S."/>
            <person name="Mongodin E.F."/>
        </authorList>
    </citation>
    <scope>NUCLEOTIDE SEQUENCE [LARGE SCALE GENOMIC DNA]</scope>
    <source>
        <strain evidence="1 2">3975 RP4</strain>
    </source>
</reference>
<dbReference type="PATRIC" id="fig|1339352.3.peg.499"/>
<dbReference type="AlphaFoldDB" id="A0A069SPH3"/>
<organism evidence="1 2">
    <name type="scientific">Phocaeicola vulgatus str. 3975 RP4</name>
    <dbReference type="NCBI Taxonomy" id="1339352"/>
    <lineage>
        <taxon>Bacteria</taxon>
        <taxon>Pseudomonadati</taxon>
        <taxon>Bacteroidota</taxon>
        <taxon>Bacteroidia</taxon>
        <taxon>Bacteroidales</taxon>
        <taxon>Bacteroidaceae</taxon>
        <taxon>Phocaeicola</taxon>
    </lineage>
</organism>